<organism evidence="2 3">
    <name type="scientific">Bradyrhizobium vignae</name>
    <dbReference type="NCBI Taxonomy" id="1549949"/>
    <lineage>
        <taxon>Bacteria</taxon>
        <taxon>Pseudomonadati</taxon>
        <taxon>Pseudomonadota</taxon>
        <taxon>Alphaproteobacteria</taxon>
        <taxon>Hyphomicrobiales</taxon>
        <taxon>Nitrobacteraceae</taxon>
        <taxon>Bradyrhizobium</taxon>
    </lineage>
</organism>
<dbReference type="KEGG" id="bvz:BRAD3257_0145"/>
<gene>
    <name evidence="2" type="ORF">BRAD3257_0145</name>
</gene>
<dbReference type="Proteomes" id="UP000246085">
    <property type="component" value="Chromosome BRAD3257"/>
</dbReference>
<evidence type="ECO:0000313" key="2">
    <source>
        <dbReference type="EMBL" id="SPP91319.1"/>
    </source>
</evidence>
<evidence type="ECO:0000256" key="1">
    <source>
        <dbReference type="SAM" id="MobiDB-lite"/>
    </source>
</evidence>
<accession>A0A2U3PQ96</accession>
<name>A0A2U3PQ96_9BRAD</name>
<feature type="region of interest" description="Disordered" evidence="1">
    <location>
        <begin position="24"/>
        <end position="48"/>
    </location>
</feature>
<proteinExistence type="predicted"/>
<sequence>MRRSNPDYRRGNSLDLLRCARNDGEEARSSRYTPAVVPAQAGTHNPREGFGEDWLFDTAIARTRWITRYGSRPAPGRRWGYAAIPRSRAR</sequence>
<evidence type="ECO:0000313" key="3">
    <source>
        <dbReference type="Proteomes" id="UP000246085"/>
    </source>
</evidence>
<dbReference type="EMBL" id="LS398110">
    <property type="protein sequence ID" value="SPP91319.1"/>
    <property type="molecule type" value="Genomic_DNA"/>
</dbReference>
<dbReference type="AlphaFoldDB" id="A0A2U3PQ96"/>
<protein>
    <submittedName>
        <fullName evidence="2">Uncharacterized protein</fullName>
    </submittedName>
</protein>
<reference evidence="2 3" key="1">
    <citation type="submission" date="2018-03" db="EMBL/GenBank/DDBJ databases">
        <authorList>
            <person name="Gully D."/>
        </authorList>
    </citation>
    <scope>NUCLEOTIDE SEQUENCE [LARGE SCALE GENOMIC DNA]</scope>
    <source>
        <strain evidence="2">ORS3257</strain>
    </source>
</reference>